<keyword evidence="14" id="KW-1185">Reference proteome</keyword>
<accession>A0A2L2KCR0</accession>
<keyword evidence="4 9" id="KW-0812">Transmembrane</keyword>
<dbReference type="RefSeq" id="WP_005395239.1">
    <property type="nucleotide sequence ID" value="NZ_CAJDZE010000005.1"/>
</dbReference>
<reference evidence="14" key="1">
    <citation type="submission" date="2017-12" db="EMBL/GenBank/DDBJ databases">
        <title>FDA dAtabase for Regulatory Grade micrObial Sequences (FDA-ARGOS): Supporting development and validation of Infectious Disease Dx tests.</title>
        <authorList>
            <person name="Hoffmann M."/>
            <person name="Allard M."/>
            <person name="Evans P."/>
            <person name="Brown E."/>
            <person name="Tallon L.J."/>
            <person name="Sadzewicz L."/>
            <person name="Sengamalay N."/>
            <person name="Ott S."/>
            <person name="Godinez A."/>
            <person name="Nagaraj S."/>
            <person name="Vavikolanu K."/>
            <person name="Aluvathingal J."/>
            <person name="Nadendla S."/>
            <person name="Hobson J."/>
            <person name="Sichtig H."/>
        </authorList>
    </citation>
    <scope>NUCLEOTIDE SEQUENCE [LARGE SCALE GENOMIC DNA]</scope>
    <source>
        <strain evidence="14">LMG 3418</strain>
    </source>
</reference>
<evidence type="ECO:0000313" key="12">
    <source>
        <dbReference type="EMBL" id="QRG84938.1"/>
    </source>
</evidence>
<dbReference type="GO" id="GO:0005886">
    <property type="term" value="C:plasma membrane"/>
    <property type="evidence" value="ECO:0007669"/>
    <property type="project" value="UniProtKB-SubCell"/>
</dbReference>
<dbReference type="PANTHER" id="PTHR30561:SF0">
    <property type="entry name" value="GUANIDINIUM EXPORTER"/>
    <property type="match status" value="1"/>
</dbReference>
<dbReference type="Pfam" id="PF00893">
    <property type="entry name" value="Multi_Drug_Res"/>
    <property type="match status" value="1"/>
</dbReference>
<evidence type="ECO:0000313" key="14">
    <source>
        <dbReference type="Proteomes" id="UP000237665"/>
    </source>
</evidence>
<name>A0A2L2KCR0_9VIBR</name>
<evidence type="ECO:0000256" key="10">
    <source>
        <dbReference type="SAM" id="Phobius"/>
    </source>
</evidence>
<dbReference type="Proteomes" id="UP000237665">
    <property type="component" value="Chromosome 2"/>
</dbReference>
<protein>
    <recommendedName>
        <fullName evidence="8">Guanidinium exporter</fullName>
    </recommendedName>
</protein>
<dbReference type="AlphaFoldDB" id="A0A2L2KCR0"/>
<dbReference type="GO" id="GO:1990961">
    <property type="term" value="P:xenobiotic detoxification by transmembrane export across the plasma membrane"/>
    <property type="evidence" value="ECO:0007669"/>
    <property type="project" value="UniProtKB-ARBA"/>
</dbReference>
<evidence type="ECO:0000313" key="11">
    <source>
        <dbReference type="EMBL" id="AVH29841.1"/>
    </source>
</evidence>
<reference evidence="11" key="2">
    <citation type="submission" date="2017-12" db="EMBL/GenBank/DDBJ databases">
        <title>FDA dAtabase for Regulatory Grade micrObial Sequences (FDA-ARGOS): Supporting development and validation of Infectious Disease Dx tests.</title>
        <authorList>
            <person name="Hoffmann M."/>
            <person name="Allard M."/>
            <person name="Evans P."/>
            <person name="Brown E."/>
            <person name="Tallon L."/>
            <person name="Sadzewicz L."/>
            <person name="Sengamalay N."/>
            <person name="Ott S."/>
            <person name="Godinez A."/>
            <person name="Nagaraj S."/>
            <person name="Vavikolanu K."/>
            <person name="Aluvathingal J."/>
            <person name="Nadendla S."/>
            <person name="Sichtig H."/>
        </authorList>
    </citation>
    <scope>NUCLEOTIDE SEQUENCE</scope>
    <source>
        <strain evidence="11">LMG 3418</strain>
    </source>
</reference>
<feature type="transmembrane region" description="Helical" evidence="10">
    <location>
        <begin position="84"/>
        <end position="102"/>
    </location>
</feature>
<dbReference type="EMBL" id="PKPZ01000003">
    <property type="protein sequence ID" value="RPB41885.1"/>
    <property type="molecule type" value="Genomic_DNA"/>
</dbReference>
<evidence type="ECO:0000256" key="8">
    <source>
        <dbReference type="ARBA" id="ARBA00039168"/>
    </source>
</evidence>
<evidence type="ECO:0000313" key="13">
    <source>
        <dbReference type="EMBL" id="RPB41885.1"/>
    </source>
</evidence>
<keyword evidence="3" id="KW-1003">Cell membrane</keyword>
<organism evidence="12 16">
    <name type="scientific">Vibrio diabolicus</name>
    <dbReference type="NCBI Taxonomy" id="50719"/>
    <lineage>
        <taxon>Bacteria</taxon>
        <taxon>Pseudomonadati</taxon>
        <taxon>Pseudomonadota</taxon>
        <taxon>Gammaproteobacteria</taxon>
        <taxon>Vibrionales</taxon>
        <taxon>Vibrionaceae</taxon>
        <taxon>Vibrio</taxon>
        <taxon>Vibrio diabolicus subgroup</taxon>
    </lineage>
</organism>
<dbReference type="Proteomes" id="UP000283878">
    <property type="component" value="Unassembled WGS sequence"/>
</dbReference>
<reference evidence="13" key="3">
    <citation type="submission" date="2017-12" db="EMBL/GenBank/DDBJ databases">
        <authorList>
            <person name="Pipes S.E."/>
            <person name="Lovell C.R."/>
        </authorList>
    </citation>
    <scope>NUCLEOTIDE SEQUENCE</scope>
    <source>
        <strain evidence="13">JBS-8-11-1</strain>
    </source>
</reference>
<dbReference type="EMBL" id="CP014133">
    <property type="protein sequence ID" value="AVH29841.1"/>
    <property type="molecule type" value="Genomic_DNA"/>
</dbReference>
<dbReference type="GO" id="GO:0022857">
    <property type="term" value="F:transmembrane transporter activity"/>
    <property type="evidence" value="ECO:0007669"/>
    <property type="project" value="InterPro"/>
</dbReference>
<keyword evidence="6 10" id="KW-0472">Membrane</keyword>
<feature type="transmembrane region" description="Helical" evidence="10">
    <location>
        <begin position="57"/>
        <end position="78"/>
    </location>
</feature>
<evidence type="ECO:0000256" key="3">
    <source>
        <dbReference type="ARBA" id="ARBA00022475"/>
    </source>
</evidence>
<dbReference type="GeneID" id="45029011"/>
<evidence type="ECO:0000313" key="15">
    <source>
        <dbReference type="Proteomes" id="UP000283878"/>
    </source>
</evidence>
<comment type="subcellular location">
    <subcellularLocation>
        <location evidence="1 9">Cell membrane</location>
        <topology evidence="1 9">Multi-pass membrane protein</topology>
    </subcellularLocation>
</comment>
<gene>
    <name evidence="11" type="ORF">AL468_22220</name>
    <name evidence="13" type="ORF">CYQ91_06040</name>
    <name evidence="12" type="ORF">JOS67_22615</name>
</gene>
<dbReference type="InterPro" id="IPR037185">
    <property type="entry name" value="EmrE-like"/>
</dbReference>
<keyword evidence="5 10" id="KW-1133">Transmembrane helix</keyword>
<dbReference type="InterPro" id="IPR045324">
    <property type="entry name" value="Small_multidrug_res"/>
</dbReference>
<dbReference type="FunFam" id="1.10.3730.20:FF:000001">
    <property type="entry name" value="Quaternary ammonium compound resistance transporter SugE"/>
    <property type="match status" value="1"/>
</dbReference>
<evidence type="ECO:0000256" key="1">
    <source>
        <dbReference type="ARBA" id="ARBA00004651"/>
    </source>
</evidence>
<keyword evidence="2" id="KW-0813">Transport</keyword>
<reference evidence="12 16" key="5">
    <citation type="submission" date="2021-01" db="EMBL/GenBank/DDBJ databases">
        <title>Characterization of a novel blaVMB-2- harboring plasmid in Vibrio diabolicus.</title>
        <authorList>
            <person name="Liu M."/>
        </authorList>
    </citation>
    <scope>NUCLEOTIDE SEQUENCE [LARGE SCALE GENOMIC DNA]</scope>
    <source>
        <strain evidence="12 16">SLV18</strain>
    </source>
</reference>
<dbReference type="Gene3D" id="1.10.3730.20">
    <property type="match status" value="1"/>
</dbReference>
<dbReference type="PANTHER" id="PTHR30561">
    <property type="entry name" value="SMR FAMILY PROTON-DEPENDENT DRUG EFFLUX TRANSPORTER SUGE"/>
    <property type="match status" value="1"/>
</dbReference>
<evidence type="ECO:0000256" key="4">
    <source>
        <dbReference type="ARBA" id="ARBA00022692"/>
    </source>
</evidence>
<dbReference type="EMBL" id="CP069197">
    <property type="protein sequence ID" value="QRG84938.1"/>
    <property type="molecule type" value="Genomic_DNA"/>
</dbReference>
<proteinExistence type="inferred from homology"/>
<dbReference type="SUPFAM" id="SSF103481">
    <property type="entry name" value="Multidrug resistance efflux transporter EmrE"/>
    <property type="match status" value="1"/>
</dbReference>
<dbReference type="InterPro" id="IPR000390">
    <property type="entry name" value="Small_drug/metabolite_transptr"/>
</dbReference>
<evidence type="ECO:0000256" key="7">
    <source>
        <dbReference type="ARBA" id="ARBA00038151"/>
    </source>
</evidence>
<reference evidence="13 15" key="4">
    <citation type="journal article" date="2018" name="AMB Express">
        <title>Occurrence and significance of pathogenicity and fitness islands in environmental vibrios.</title>
        <authorList>
            <person name="Klein S."/>
            <person name="Pipes S."/>
            <person name="Lovell C.R."/>
        </authorList>
    </citation>
    <scope>NUCLEOTIDE SEQUENCE [LARGE SCALE GENOMIC DNA]</scope>
    <source>
        <strain evidence="13 15">JBS-8-11-1</strain>
    </source>
</reference>
<evidence type="ECO:0000256" key="9">
    <source>
        <dbReference type="RuleBase" id="RU003942"/>
    </source>
</evidence>
<evidence type="ECO:0000256" key="5">
    <source>
        <dbReference type="ARBA" id="ARBA00022989"/>
    </source>
</evidence>
<feature type="transmembrane region" description="Helical" evidence="10">
    <location>
        <begin position="27"/>
        <end position="50"/>
    </location>
</feature>
<comment type="similarity">
    <text evidence="7">Belongs to the drug/metabolite transporter (DMT) superfamily. Small multidrug resistance (SMR) (TC 2.A.7.1) family. Gdx/SugE subfamily.</text>
</comment>
<evidence type="ECO:0000256" key="2">
    <source>
        <dbReference type="ARBA" id="ARBA00022448"/>
    </source>
</evidence>
<dbReference type="Proteomes" id="UP000596337">
    <property type="component" value="Chromosome 2"/>
</dbReference>
<evidence type="ECO:0000256" key="6">
    <source>
        <dbReference type="ARBA" id="ARBA00023136"/>
    </source>
</evidence>
<evidence type="ECO:0000313" key="16">
    <source>
        <dbReference type="Proteomes" id="UP000596337"/>
    </source>
</evidence>
<sequence>MAWGILFIAGLCEVAWAVGLKYSQGFTKLAASGFTVTFMVLSFWLLGIALRTLPLGIAYGVWVGIGAIGTAIVSIYIFNEPATLIKLLSLLLIVAGIAGLKLSA</sequence>
<dbReference type="KEGG" id="vdb:AL552_06515"/>